<dbReference type="Proteomes" id="UP001417504">
    <property type="component" value="Unassembled WGS sequence"/>
</dbReference>
<evidence type="ECO:0000313" key="2">
    <source>
        <dbReference type="EMBL" id="KAK9123652.1"/>
    </source>
</evidence>
<sequence>MVDQRDPSDDSGTSSTRAVSIEEFQTLTQRVAAQERQLEEILPILRASIVVASVPSTARVTVTQEANTPRVTTMTLLPTTTAMRPVMAVVPHAPIEIAPATLTVIQIGLSNETVLDVLNFDMKIYFRLIKSVLAVIGIEMRAGTRIELHGPVWPPVKRSKGQLTLVNRSRVKRPLTSQLVRGEVHLPPIDCRGGEHKLPSSTPTTTTLRRFHATEGISAAGRGGRRLSAAAVEERAVWPPVNSVKGSIDHGQPVQGQPTLDRSTRLGGKFIFPPSTAVEGSTSSPPRPRPPPPSVASTRRRGISGGWPGGRRLSAAAVEERVCTRPWWRKTKSRGNGVLIPEWRNSENRYRFS</sequence>
<proteinExistence type="predicted"/>
<gene>
    <name evidence="2" type="ORF">Sjap_013254</name>
</gene>
<evidence type="ECO:0000256" key="1">
    <source>
        <dbReference type="SAM" id="MobiDB-lite"/>
    </source>
</evidence>
<feature type="compositionally biased region" description="Pro residues" evidence="1">
    <location>
        <begin position="285"/>
        <end position="294"/>
    </location>
</feature>
<evidence type="ECO:0000313" key="3">
    <source>
        <dbReference type="Proteomes" id="UP001417504"/>
    </source>
</evidence>
<comment type="caution">
    <text evidence="2">The sequence shown here is derived from an EMBL/GenBank/DDBJ whole genome shotgun (WGS) entry which is preliminary data.</text>
</comment>
<dbReference type="EMBL" id="JBBNAE010000005">
    <property type="protein sequence ID" value="KAK9123652.1"/>
    <property type="molecule type" value="Genomic_DNA"/>
</dbReference>
<dbReference type="AlphaFoldDB" id="A0AAP0NXH5"/>
<feature type="region of interest" description="Disordered" evidence="1">
    <location>
        <begin position="243"/>
        <end position="311"/>
    </location>
</feature>
<accession>A0AAP0NXH5</accession>
<reference evidence="2 3" key="1">
    <citation type="submission" date="2024-01" db="EMBL/GenBank/DDBJ databases">
        <title>Genome assemblies of Stephania.</title>
        <authorList>
            <person name="Yang L."/>
        </authorList>
    </citation>
    <scope>NUCLEOTIDE SEQUENCE [LARGE SCALE GENOMIC DNA]</scope>
    <source>
        <strain evidence="2">QJT</strain>
        <tissue evidence="2">Leaf</tissue>
    </source>
</reference>
<keyword evidence="3" id="KW-1185">Reference proteome</keyword>
<organism evidence="2 3">
    <name type="scientific">Stephania japonica</name>
    <dbReference type="NCBI Taxonomy" id="461633"/>
    <lineage>
        <taxon>Eukaryota</taxon>
        <taxon>Viridiplantae</taxon>
        <taxon>Streptophyta</taxon>
        <taxon>Embryophyta</taxon>
        <taxon>Tracheophyta</taxon>
        <taxon>Spermatophyta</taxon>
        <taxon>Magnoliopsida</taxon>
        <taxon>Ranunculales</taxon>
        <taxon>Menispermaceae</taxon>
        <taxon>Menispermoideae</taxon>
        <taxon>Cissampelideae</taxon>
        <taxon>Stephania</taxon>
    </lineage>
</organism>
<name>A0AAP0NXH5_9MAGN</name>
<protein>
    <submittedName>
        <fullName evidence="2">Uncharacterized protein</fullName>
    </submittedName>
</protein>